<dbReference type="AlphaFoldDB" id="A0A9W9NM98"/>
<evidence type="ECO:0000256" key="3">
    <source>
        <dbReference type="ARBA" id="ARBA00012922"/>
    </source>
</evidence>
<feature type="domain" description="Amidase" evidence="7">
    <location>
        <begin position="86"/>
        <end position="543"/>
    </location>
</feature>
<dbReference type="Gene3D" id="3.90.1300.10">
    <property type="entry name" value="Amidase signature (AS) domain"/>
    <property type="match status" value="1"/>
</dbReference>
<dbReference type="OrthoDB" id="6428749at2759"/>
<keyword evidence="4" id="KW-0378">Hydrolase</keyword>
<accession>A0A9W9NM98</accession>
<dbReference type="InterPro" id="IPR023631">
    <property type="entry name" value="Amidase_dom"/>
</dbReference>
<comment type="caution">
    <text evidence="8">The sequence shown here is derived from an EMBL/GenBank/DDBJ whole genome shotgun (WGS) entry which is preliminary data.</text>
</comment>
<feature type="active site" description="Charge relay system" evidence="5">
    <location>
        <position position="217"/>
    </location>
</feature>
<evidence type="ECO:0000256" key="4">
    <source>
        <dbReference type="ARBA" id="ARBA00022801"/>
    </source>
</evidence>
<feature type="binding site" evidence="6">
    <location>
        <begin position="238"/>
        <end position="241"/>
    </location>
    <ligand>
        <name>substrate</name>
    </ligand>
</feature>
<dbReference type="InterPro" id="IPR036928">
    <property type="entry name" value="AS_sf"/>
</dbReference>
<dbReference type="GO" id="GO:0004040">
    <property type="term" value="F:amidase activity"/>
    <property type="evidence" value="ECO:0007669"/>
    <property type="project" value="UniProtKB-EC"/>
</dbReference>
<evidence type="ECO:0000313" key="9">
    <source>
        <dbReference type="Proteomes" id="UP001147733"/>
    </source>
</evidence>
<feature type="binding site" evidence="6">
    <location>
        <position position="191"/>
    </location>
    <ligand>
        <name>substrate</name>
    </ligand>
</feature>
<dbReference type="GeneID" id="81386771"/>
<keyword evidence="9" id="KW-1185">Reference proteome</keyword>
<dbReference type="RefSeq" id="XP_056497369.1">
    <property type="nucleotide sequence ID" value="XM_056647604.1"/>
</dbReference>
<organism evidence="8 9">
    <name type="scientific">Penicillium citrinum</name>
    <dbReference type="NCBI Taxonomy" id="5077"/>
    <lineage>
        <taxon>Eukaryota</taxon>
        <taxon>Fungi</taxon>
        <taxon>Dikarya</taxon>
        <taxon>Ascomycota</taxon>
        <taxon>Pezizomycotina</taxon>
        <taxon>Eurotiomycetes</taxon>
        <taxon>Eurotiomycetidae</taxon>
        <taxon>Eurotiales</taxon>
        <taxon>Aspergillaceae</taxon>
        <taxon>Penicillium</taxon>
    </lineage>
</organism>
<dbReference type="SUPFAM" id="SSF75304">
    <property type="entry name" value="Amidase signature (AS) enzymes"/>
    <property type="match status" value="1"/>
</dbReference>
<dbReference type="PANTHER" id="PTHR46072">
    <property type="entry name" value="AMIDASE-RELATED-RELATED"/>
    <property type="match status" value="1"/>
</dbReference>
<dbReference type="PROSITE" id="PS00571">
    <property type="entry name" value="AMIDASES"/>
    <property type="match status" value="1"/>
</dbReference>
<feature type="active site" description="Acyl-ester intermediate" evidence="5">
    <location>
        <position position="241"/>
    </location>
</feature>
<dbReference type="InterPro" id="IPR020556">
    <property type="entry name" value="Amidase_CS"/>
</dbReference>
<sequence>MESKVVVSGSSWEELVARKQKDCREKIPAEWLLNEDLKNVPSRLIEYDLPRRSGLLSELELDLTENYTAAQLLAKLASGETSSLVVTTAFCKRAAIAQQVTSCLTETCFPQALERAQSLDEYLKREGKPMGPLHGLPISIKDSFDIKGLQSTIGYVELLKHEPAKRNAYLVELLLSLGAVLYVKTNIPQTLMTGDSENNVFGRTLNPHNTSLTAGGSSGGEGALVAFRGSILGVGTDIAGSIRIPALCCGVYGFKPTTARVPFGDPPPPGVMDGLPMLVPSAGPLGQSISDLQLFMQHVIGDGHAWRYDPSASAVPWNVPQDVNPESNGSLTIGVLSEDKHYPLHPPIKRALQDAIKKLSRAGHKVVSINNDTNEELSVSYAARLGFQYFTYGPHVDMLAASGEPPVKSVANGASPMFTGPLPVDQELDAFDKIQKLHEAKISFRDAWHRTWVQQKLDAVIAPGAQNTAVAHDTYAWPPYTLIWNLLDYPACVIPFGKASQELDPTKMSTGENMQPDYIPEEVDGAPCAIQIITPRFQDEKCLQIADVIDRTIQG</sequence>
<dbReference type="PIRSF" id="PIRSF001221">
    <property type="entry name" value="Amidase_fungi"/>
    <property type="match status" value="1"/>
</dbReference>
<feature type="active site" description="Charge relay system" evidence="5">
    <location>
        <position position="141"/>
    </location>
</feature>
<evidence type="ECO:0000256" key="5">
    <source>
        <dbReference type="PIRSR" id="PIRSR001221-1"/>
    </source>
</evidence>
<dbReference type="EC" id="3.5.1.4" evidence="3"/>
<proteinExistence type="inferred from homology"/>
<evidence type="ECO:0000259" key="7">
    <source>
        <dbReference type="Pfam" id="PF01425"/>
    </source>
</evidence>
<dbReference type="Proteomes" id="UP001147733">
    <property type="component" value="Unassembled WGS sequence"/>
</dbReference>
<reference evidence="8" key="1">
    <citation type="submission" date="2022-11" db="EMBL/GenBank/DDBJ databases">
        <authorList>
            <person name="Petersen C."/>
        </authorList>
    </citation>
    <scope>NUCLEOTIDE SEQUENCE</scope>
    <source>
        <strain evidence="8">IBT 23319</strain>
    </source>
</reference>
<evidence type="ECO:0000256" key="6">
    <source>
        <dbReference type="PIRSR" id="PIRSR001221-2"/>
    </source>
</evidence>
<evidence type="ECO:0000256" key="1">
    <source>
        <dbReference type="ARBA" id="ARBA00001311"/>
    </source>
</evidence>
<dbReference type="Pfam" id="PF01425">
    <property type="entry name" value="Amidase"/>
    <property type="match status" value="1"/>
</dbReference>
<comment type="catalytic activity">
    <reaction evidence="1">
        <text>a monocarboxylic acid amide + H2O = a monocarboxylate + NH4(+)</text>
        <dbReference type="Rhea" id="RHEA:12020"/>
        <dbReference type="ChEBI" id="CHEBI:15377"/>
        <dbReference type="ChEBI" id="CHEBI:28938"/>
        <dbReference type="ChEBI" id="CHEBI:35757"/>
        <dbReference type="ChEBI" id="CHEBI:83628"/>
        <dbReference type="EC" id="3.5.1.4"/>
    </reaction>
</comment>
<dbReference type="PANTHER" id="PTHR46072:SF3">
    <property type="entry name" value="AMIDASE"/>
    <property type="match status" value="1"/>
</dbReference>
<gene>
    <name evidence="8" type="ORF">N7469_008686</name>
</gene>
<reference evidence="8" key="2">
    <citation type="journal article" date="2023" name="IMA Fungus">
        <title>Comparative genomic study of the Penicillium genus elucidates a diverse pangenome and 15 lateral gene transfer events.</title>
        <authorList>
            <person name="Petersen C."/>
            <person name="Sorensen T."/>
            <person name="Nielsen M.R."/>
            <person name="Sondergaard T.E."/>
            <person name="Sorensen J.L."/>
            <person name="Fitzpatrick D.A."/>
            <person name="Frisvad J.C."/>
            <person name="Nielsen K.L."/>
        </authorList>
    </citation>
    <scope>NUCLEOTIDE SEQUENCE</scope>
    <source>
        <strain evidence="8">IBT 23319</strain>
    </source>
</reference>
<dbReference type="EMBL" id="JAPQKT010000008">
    <property type="protein sequence ID" value="KAJ5222446.1"/>
    <property type="molecule type" value="Genomic_DNA"/>
</dbReference>
<feature type="binding site" evidence="6">
    <location>
        <position position="217"/>
    </location>
    <ligand>
        <name>substrate</name>
    </ligand>
</feature>
<comment type="similarity">
    <text evidence="2">Belongs to the amidase family.</text>
</comment>
<name>A0A9W9NM98_PENCI</name>
<evidence type="ECO:0000313" key="8">
    <source>
        <dbReference type="EMBL" id="KAJ5222446.1"/>
    </source>
</evidence>
<protein>
    <recommendedName>
        <fullName evidence="3">amidase</fullName>
        <ecNumber evidence="3">3.5.1.4</ecNumber>
    </recommendedName>
</protein>
<evidence type="ECO:0000256" key="2">
    <source>
        <dbReference type="ARBA" id="ARBA00009199"/>
    </source>
</evidence>